<name>A0ABV9DHM6_9BACI</name>
<keyword evidence="3" id="KW-1185">Reference proteome</keyword>
<dbReference type="EMBL" id="JBHSFU010000004">
    <property type="protein sequence ID" value="MFC4558340.1"/>
    <property type="molecule type" value="Genomic_DNA"/>
</dbReference>
<reference evidence="3" key="1">
    <citation type="journal article" date="2019" name="Int. J. Syst. Evol. Microbiol.">
        <title>The Global Catalogue of Microorganisms (GCM) 10K type strain sequencing project: providing services to taxonomists for standard genome sequencing and annotation.</title>
        <authorList>
            <consortium name="The Broad Institute Genomics Platform"/>
            <consortium name="The Broad Institute Genome Sequencing Center for Infectious Disease"/>
            <person name="Wu L."/>
            <person name="Ma J."/>
        </authorList>
    </citation>
    <scope>NUCLEOTIDE SEQUENCE [LARGE SCALE GENOMIC DNA]</scope>
    <source>
        <strain evidence="3">CGMCC 4.7426</strain>
    </source>
</reference>
<evidence type="ECO:0000256" key="1">
    <source>
        <dbReference type="SAM" id="Phobius"/>
    </source>
</evidence>
<keyword evidence="1" id="KW-0472">Membrane</keyword>
<proteinExistence type="predicted"/>
<dbReference type="RefSeq" id="WP_390294960.1">
    <property type="nucleotide sequence ID" value="NZ_JBHSFU010000004.1"/>
</dbReference>
<feature type="transmembrane region" description="Helical" evidence="1">
    <location>
        <begin position="7"/>
        <end position="24"/>
    </location>
</feature>
<evidence type="ECO:0000313" key="3">
    <source>
        <dbReference type="Proteomes" id="UP001595989"/>
    </source>
</evidence>
<gene>
    <name evidence="2" type="ORF">ACFO3D_08950</name>
</gene>
<dbReference type="Proteomes" id="UP001595989">
    <property type="component" value="Unassembled WGS sequence"/>
</dbReference>
<sequence>MKRSNKLLCVSVIVIIAGLLDIKYKGLFYRTLPDSVKSGLEDLV</sequence>
<keyword evidence="1" id="KW-0812">Transmembrane</keyword>
<evidence type="ECO:0000313" key="2">
    <source>
        <dbReference type="EMBL" id="MFC4558340.1"/>
    </source>
</evidence>
<accession>A0ABV9DHM6</accession>
<organism evidence="2 3">
    <name type="scientific">Virgibacillus kekensis</name>
    <dbReference type="NCBI Taxonomy" id="202261"/>
    <lineage>
        <taxon>Bacteria</taxon>
        <taxon>Bacillati</taxon>
        <taxon>Bacillota</taxon>
        <taxon>Bacilli</taxon>
        <taxon>Bacillales</taxon>
        <taxon>Bacillaceae</taxon>
        <taxon>Virgibacillus</taxon>
    </lineage>
</organism>
<protein>
    <submittedName>
        <fullName evidence="2">Uncharacterized protein</fullName>
    </submittedName>
</protein>
<keyword evidence="1" id="KW-1133">Transmembrane helix</keyword>
<comment type="caution">
    <text evidence="2">The sequence shown here is derived from an EMBL/GenBank/DDBJ whole genome shotgun (WGS) entry which is preliminary data.</text>
</comment>